<keyword evidence="2" id="KW-0614">Plasmid</keyword>
<dbReference type="InterPro" id="IPR010982">
    <property type="entry name" value="Lambda_DNA-bd_dom_sf"/>
</dbReference>
<dbReference type="OrthoDB" id="9815697at2"/>
<gene>
    <name evidence="2" type="ORF">EBB79_23995</name>
</gene>
<evidence type="ECO:0000259" key="1">
    <source>
        <dbReference type="PROSITE" id="PS50943"/>
    </source>
</evidence>
<proteinExistence type="predicted"/>
<protein>
    <submittedName>
        <fullName evidence="2">XRE family transcriptional regulator</fullName>
    </submittedName>
</protein>
<dbReference type="SMART" id="SM00530">
    <property type="entry name" value="HTH_XRE"/>
    <property type="match status" value="1"/>
</dbReference>
<dbReference type="SUPFAM" id="SSF47413">
    <property type="entry name" value="lambda repressor-like DNA-binding domains"/>
    <property type="match status" value="1"/>
</dbReference>
<geneLocation type="plasmid" evidence="2 3">
    <name>pW43C</name>
</geneLocation>
<dbReference type="Pfam" id="PF13560">
    <property type="entry name" value="HTH_31"/>
    <property type="match status" value="1"/>
</dbReference>
<dbReference type="Proteomes" id="UP000283063">
    <property type="component" value="Plasmid pW43C"/>
</dbReference>
<dbReference type="AlphaFoldDB" id="A0A3T0NAF4"/>
<dbReference type="GO" id="GO:0003677">
    <property type="term" value="F:DNA binding"/>
    <property type="evidence" value="ECO:0007669"/>
    <property type="project" value="InterPro"/>
</dbReference>
<evidence type="ECO:0000313" key="3">
    <source>
        <dbReference type="Proteomes" id="UP000283063"/>
    </source>
</evidence>
<dbReference type="KEGG" id="sedi:EBB79_23995"/>
<dbReference type="PROSITE" id="PS50943">
    <property type="entry name" value="HTH_CROC1"/>
    <property type="match status" value="1"/>
</dbReference>
<name>A0A3T0NAF4_9RHOB</name>
<reference evidence="2 3" key="1">
    <citation type="submission" date="2018-10" db="EMBL/GenBank/DDBJ databases">
        <title>Parasedimentitalea marina sp. nov., a psychrophilic bacterium isolated from deep seawater of the New Britain Trench.</title>
        <authorList>
            <person name="Cao J."/>
        </authorList>
    </citation>
    <scope>NUCLEOTIDE SEQUENCE [LARGE SCALE GENOMIC DNA]</scope>
    <source>
        <strain evidence="2 3">W43</strain>
        <plasmid evidence="2 3">pW43C</plasmid>
    </source>
</reference>
<sequence>MRARSELGVVLRRARKDRGLTQSQLGRLAGMKPHRISMIETGNSDMKISTLFSLLSALDLDVQVLSRGDGSGKGSKIADIF</sequence>
<evidence type="ECO:0000313" key="2">
    <source>
        <dbReference type="EMBL" id="AZV81001.1"/>
    </source>
</evidence>
<dbReference type="InterPro" id="IPR001387">
    <property type="entry name" value="Cro/C1-type_HTH"/>
</dbReference>
<dbReference type="CDD" id="cd00093">
    <property type="entry name" value="HTH_XRE"/>
    <property type="match status" value="1"/>
</dbReference>
<keyword evidence="3" id="KW-1185">Reference proteome</keyword>
<feature type="domain" description="HTH cro/C1-type" evidence="1">
    <location>
        <begin position="11"/>
        <end position="65"/>
    </location>
</feature>
<accession>A0A3T0NAF4</accession>
<dbReference type="EMBL" id="CP033222">
    <property type="protein sequence ID" value="AZV81001.1"/>
    <property type="molecule type" value="Genomic_DNA"/>
</dbReference>
<dbReference type="Gene3D" id="1.10.260.40">
    <property type="entry name" value="lambda repressor-like DNA-binding domains"/>
    <property type="match status" value="1"/>
</dbReference>
<organism evidence="2 3">
    <name type="scientific">Parasedimentitalea marina</name>
    <dbReference type="NCBI Taxonomy" id="2483033"/>
    <lineage>
        <taxon>Bacteria</taxon>
        <taxon>Pseudomonadati</taxon>
        <taxon>Pseudomonadota</taxon>
        <taxon>Alphaproteobacteria</taxon>
        <taxon>Rhodobacterales</taxon>
        <taxon>Paracoccaceae</taxon>
        <taxon>Parasedimentitalea</taxon>
    </lineage>
</organism>